<keyword evidence="2" id="KW-1185">Reference proteome</keyword>
<dbReference type="AlphaFoldDB" id="A0A501WBT2"/>
<accession>A0A501WBT2</accession>
<protein>
    <submittedName>
        <fullName evidence="1">Uncharacterized protein</fullName>
    </submittedName>
</protein>
<comment type="caution">
    <text evidence="1">The sequence shown here is derived from an EMBL/GenBank/DDBJ whole genome shotgun (WGS) entry which is preliminary data.</text>
</comment>
<reference evidence="1 2" key="1">
    <citation type="submission" date="2019-06" db="EMBL/GenBank/DDBJ databases">
        <title>A novel bacterium of genus Pontibacter, isolated from marine sediment.</title>
        <authorList>
            <person name="Huang H."/>
            <person name="Mo K."/>
            <person name="Hu Y."/>
        </authorList>
    </citation>
    <scope>NUCLEOTIDE SEQUENCE [LARGE SCALE GENOMIC DNA]</scope>
    <source>
        <strain evidence="1 2">HB172049</strain>
    </source>
</reference>
<gene>
    <name evidence="1" type="ORF">FJM65_15000</name>
</gene>
<evidence type="ECO:0000313" key="1">
    <source>
        <dbReference type="EMBL" id="TPE42956.1"/>
    </source>
</evidence>
<dbReference type="EMBL" id="VFRQ01000008">
    <property type="protein sequence ID" value="TPE42956.1"/>
    <property type="molecule type" value="Genomic_DNA"/>
</dbReference>
<evidence type="ECO:0000313" key="2">
    <source>
        <dbReference type="Proteomes" id="UP000316727"/>
    </source>
</evidence>
<organism evidence="1 2">
    <name type="scientific">Pontibacter mangrovi</name>
    <dbReference type="NCBI Taxonomy" id="2589816"/>
    <lineage>
        <taxon>Bacteria</taxon>
        <taxon>Pseudomonadati</taxon>
        <taxon>Bacteroidota</taxon>
        <taxon>Cytophagia</taxon>
        <taxon>Cytophagales</taxon>
        <taxon>Hymenobacteraceae</taxon>
        <taxon>Pontibacter</taxon>
    </lineage>
</organism>
<sequence length="402" mass="46062">MSTLNSCDTDKDSLPSPKPQPVIVSDIDFRYDVSPKEVQEYEFILSQKDGKVLLDTILTSQADHSLRVESTDTLFDVTTVIFNPNSDNYYIKTYRQINPDDWYLRELSSSKKWGESERSTVVYNNLPSYDRELLFMTLEPGFWLSEFVGNTLSVEFDRLLPVDTAYLLLPSLGKYLFTNLNSKHTNIDFSAAANTVKRKFNKPAGISKFKPYLKGFLKAGNYDKELWLYMPLSYPSEDYDLQFPPTGIEEFELTMGYLAADKSSHNYYYRGPSIPTDIELLPKADFTVTKEGDDGFTITFEEEKPTFYRAYGNFTLDGTTSRWSIYSPVTQTNLAPQAFLTSLKSKMMEGKALSEVTVSFVSSYKFEGYTYQTYHDYLANPAELAKRQMKQSRVVSKSVEDL</sequence>
<dbReference type="RefSeq" id="WP_140622370.1">
    <property type="nucleotide sequence ID" value="NZ_VFRQ01000008.1"/>
</dbReference>
<dbReference type="OrthoDB" id="850730at2"/>
<dbReference type="Proteomes" id="UP000316727">
    <property type="component" value="Unassembled WGS sequence"/>
</dbReference>
<name>A0A501WBT2_9BACT</name>
<proteinExistence type="predicted"/>